<feature type="compositionally biased region" description="Polar residues" evidence="1">
    <location>
        <begin position="266"/>
        <end position="277"/>
    </location>
</feature>
<protein>
    <recommendedName>
        <fullName evidence="2">Small ribosomal subunit protein mS35 mitochondrial conserved domain-containing protein</fullName>
    </recommendedName>
</protein>
<dbReference type="PANTHER" id="PTHR13490">
    <property type="entry name" value="MITOCHONDRIAL 28S RIBOSOMAL PROTEIN S28"/>
    <property type="match status" value="1"/>
</dbReference>
<evidence type="ECO:0000313" key="3">
    <source>
        <dbReference type="EMBL" id="CAL1695251.1"/>
    </source>
</evidence>
<reference evidence="4" key="1">
    <citation type="submission" date="2024-04" db="EMBL/GenBank/DDBJ databases">
        <authorList>
            <person name="Shaw F."/>
            <person name="Minotto A."/>
        </authorList>
    </citation>
    <scope>NUCLEOTIDE SEQUENCE [LARGE SCALE GENOMIC DNA]</scope>
</reference>
<keyword evidence="4" id="KW-1185">Reference proteome</keyword>
<accession>A0ABP1CHS0</accession>
<evidence type="ECO:0000259" key="2">
    <source>
        <dbReference type="Pfam" id="PF10213"/>
    </source>
</evidence>
<dbReference type="InterPro" id="IPR039848">
    <property type="entry name" value="Ribosomal_mS35_mt"/>
</dbReference>
<dbReference type="InterPro" id="IPR019349">
    <property type="entry name" value="Ribosomal_mS35_mit"/>
</dbReference>
<dbReference type="EMBL" id="OZ037944">
    <property type="protein sequence ID" value="CAL1695251.1"/>
    <property type="molecule type" value="Genomic_DNA"/>
</dbReference>
<gene>
    <name evidence="3" type="ORF">GFSPODELE1_LOCUS663</name>
</gene>
<sequence length="277" mass="31018">MGAYEYSFLGVSSKMSFSGLRRSLLQHASLRRPFHASAVAAMPRGRPADSTARRARLEDIITEEDLEDGTNKGDDTTSGGHIALRQQRQLLYYLRLIEHEMPRLVAYRKPFVPPSHSNPLVVRSLSYGGEEHPAMRKRTVVVPVARLPLKDEHAIHTFKLLAGVRWSPEPPKDAGIGPDETGREHGYLKISCEDFPKGPMNLKWISDTLDRLIAESNNAKKRFADIPMDTRHLDAKVRKAKKGGHAYGRGNSRPTLKDFPKEWLPASTSVPRSTPTP</sequence>
<proteinExistence type="predicted"/>
<dbReference type="PANTHER" id="PTHR13490:SF0">
    <property type="entry name" value="SMALL RIBOSOMAL SUBUNIT PROTEIN MS35"/>
    <property type="match status" value="1"/>
</dbReference>
<feature type="region of interest" description="Disordered" evidence="1">
    <location>
        <begin position="238"/>
        <end position="277"/>
    </location>
</feature>
<dbReference type="Proteomes" id="UP001497453">
    <property type="component" value="Chromosome 1"/>
</dbReference>
<name>A0ABP1CHS0_9APHY</name>
<dbReference type="Pfam" id="PF10213">
    <property type="entry name" value="MRP-S28"/>
    <property type="match status" value="1"/>
</dbReference>
<feature type="domain" description="Small ribosomal subunit protein mS35 mitochondrial conserved" evidence="2">
    <location>
        <begin position="110"/>
        <end position="263"/>
    </location>
</feature>
<evidence type="ECO:0000313" key="4">
    <source>
        <dbReference type="Proteomes" id="UP001497453"/>
    </source>
</evidence>
<evidence type="ECO:0000256" key="1">
    <source>
        <dbReference type="SAM" id="MobiDB-lite"/>
    </source>
</evidence>
<organism evidence="3 4">
    <name type="scientific">Somion occarium</name>
    <dbReference type="NCBI Taxonomy" id="3059160"/>
    <lineage>
        <taxon>Eukaryota</taxon>
        <taxon>Fungi</taxon>
        <taxon>Dikarya</taxon>
        <taxon>Basidiomycota</taxon>
        <taxon>Agaricomycotina</taxon>
        <taxon>Agaricomycetes</taxon>
        <taxon>Polyporales</taxon>
        <taxon>Cerrenaceae</taxon>
        <taxon>Somion</taxon>
    </lineage>
</organism>